<dbReference type="Pfam" id="PF06772">
    <property type="entry name" value="LtrA"/>
    <property type="match status" value="1"/>
</dbReference>
<keyword evidence="1" id="KW-0812">Transmembrane</keyword>
<keyword evidence="1" id="KW-1133">Transmembrane helix</keyword>
<evidence type="ECO:0000256" key="1">
    <source>
        <dbReference type="SAM" id="Phobius"/>
    </source>
</evidence>
<gene>
    <name evidence="2" type="ORF">TARUN_5369</name>
</gene>
<organism evidence="2 3">
    <name type="scientific">Trichoderma arundinaceum</name>
    <dbReference type="NCBI Taxonomy" id="490622"/>
    <lineage>
        <taxon>Eukaryota</taxon>
        <taxon>Fungi</taxon>
        <taxon>Dikarya</taxon>
        <taxon>Ascomycota</taxon>
        <taxon>Pezizomycotina</taxon>
        <taxon>Sordariomycetes</taxon>
        <taxon>Hypocreomycetidae</taxon>
        <taxon>Hypocreales</taxon>
        <taxon>Hypocreaceae</taxon>
        <taxon>Trichoderma</taxon>
    </lineage>
</organism>
<dbReference type="STRING" id="490622.A0A395NLD8"/>
<proteinExistence type="predicted"/>
<dbReference type="Proteomes" id="UP000266272">
    <property type="component" value="Unassembled WGS sequence"/>
</dbReference>
<comment type="caution">
    <text evidence="2">The sequence shown here is derived from an EMBL/GenBank/DDBJ whole genome shotgun (WGS) entry which is preliminary data.</text>
</comment>
<feature type="transmembrane region" description="Helical" evidence="1">
    <location>
        <begin position="550"/>
        <end position="568"/>
    </location>
</feature>
<protein>
    <submittedName>
        <fullName evidence="2">Low temperature requirement a</fullName>
    </submittedName>
</protein>
<evidence type="ECO:0000313" key="2">
    <source>
        <dbReference type="EMBL" id="RFU76876.1"/>
    </source>
</evidence>
<dbReference type="PANTHER" id="PTHR36840:SF1">
    <property type="entry name" value="BLL5714 PROTEIN"/>
    <property type="match status" value="1"/>
</dbReference>
<dbReference type="AlphaFoldDB" id="A0A395NLD8"/>
<keyword evidence="1" id="KW-0472">Membrane</keyword>
<feature type="transmembrane region" description="Helical" evidence="1">
    <location>
        <begin position="308"/>
        <end position="328"/>
    </location>
</feature>
<sequence>MSSILQGRRRRPQELLLPDGKKIIVTLPEDLEDVRRKYLKDDNVQVEVVIHGSIEHNQYLCQSRDHHEERRQLLREQHGSAFEEWERIQNQLSSVTTELEHLENQASGLHGNFSKFGYDAALRTYSDEDPPVASSHISISDKLRGQREEGGRHGETTKLFKRPVIRQWFHQGLLWRASEQTEIMAIELFLDLVYVGIIHTNGEHMEEEATGYELLRFVITFVMTWKIWTDITLTLSWFESDDVITRLEILFCMSCLIGFTTNMTHIFVEDPAHNTYVQLVSFYLAARIFTAIFYGIAAYLLPMIKGVMICQIIGIIIPTALWIASIHVDMPGRLGFIIPALGLDMYGQVFFIALFRYGQGQAPEGVWKKRFGRLFEFYPAISIEHRVERMNAFVSLVLGYSVVAVLFQSNGGYNVNAFLGKAILGLMQAFTFNWIYFDIDGHSTWFDFYRDTADKDIAGLWGFAHLPFVMGYIVATTALSRLVLAADVPNTIPEQLAEPYRSGAEDHPNAGVRFFYCDGLAIALLSMAAISFSHEHKTPPMLRLHKNIRLANRIAVCIIMFFLPMVHSLRSLDLISITLSLTTWVLIVELWGKSCKDDPFIGERDGCSITYYANCKKKKNIGKVVSTDERRPSGEILELDRSEKTAI</sequence>
<feature type="transmembrane region" description="Helical" evidence="1">
    <location>
        <begin position="458"/>
        <end position="479"/>
    </location>
</feature>
<dbReference type="OrthoDB" id="191995at2759"/>
<feature type="transmembrane region" description="Helical" evidence="1">
    <location>
        <begin position="280"/>
        <end position="301"/>
    </location>
</feature>
<feature type="transmembrane region" description="Helical" evidence="1">
    <location>
        <begin position="415"/>
        <end position="437"/>
    </location>
</feature>
<dbReference type="EMBL" id="PXOA01000322">
    <property type="protein sequence ID" value="RFU76876.1"/>
    <property type="molecule type" value="Genomic_DNA"/>
</dbReference>
<feature type="transmembrane region" description="Helical" evidence="1">
    <location>
        <begin position="390"/>
        <end position="409"/>
    </location>
</feature>
<dbReference type="InterPro" id="IPR010640">
    <property type="entry name" value="Low_temperature_requirement_A"/>
</dbReference>
<dbReference type="PANTHER" id="PTHR36840">
    <property type="entry name" value="BLL5714 PROTEIN"/>
    <property type="match status" value="1"/>
</dbReference>
<keyword evidence="3" id="KW-1185">Reference proteome</keyword>
<name>A0A395NLD8_TRIAR</name>
<reference evidence="2 3" key="1">
    <citation type="journal article" date="2018" name="PLoS Pathog.">
        <title>Evolution of structural diversity of trichothecenes, a family of toxins produced by plant pathogenic and entomopathogenic fungi.</title>
        <authorList>
            <person name="Proctor R.H."/>
            <person name="McCormick S.P."/>
            <person name="Kim H.S."/>
            <person name="Cardoza R.E."/>
            <person name="Stanley A.M."/>
            <person name="Lindo L."/>
            <person name="Kelly A."/>
            <person name="Brown D.W."/>
            <person name="Lee T."/>
            <person name="Vaughan M.M."/>
            <person name="Alexander N.J."/>
            <person name="Busman M."/>
            <person name="Gutierrez S."/>
        </authorList>
    </citation>
    <scope>NUCLEOTIDE SEQUENCE [LARGE SCALE GENOMIC DNA]</scope>
    <source>
        <strain evidence="2 3">IBT 40837</strain>
    </source>
</reference>
<evidence type="ECO:0000313" key="3">
    <source>
        <dbReference type="Proteomes" id="UP000266272"/>
    </source>
</evidence>
<feature type="transmembrane region" description="Helical" evidence="1">
    <location>
        <begin position="334"/>
        <end position="355"/>
    </location>
</feature>
<feature type="transmembrane region" description="Helical" evidence="1">
    <location>
        <begin position="510"/>
        <end position="530"/>
    </location>
</feature>
<feature type="transmembrane region" description="Helical" evidence="1">
    <location>
        <begin position="249"/>
        <end position="268"/>
    </location>
</feature>
<accession>A0A395NLD8</accession>